<dbReference type="CDD" id="cd01727">
    <property type="entry name" value="LSm8"/>
    <property type="match status" value="1"/>
</dbReference>
<dbReference type="GO" id="GO:0005688">
    <property type="term" value="C:U6 snRNP"/>
    <property type="evidence" value="ECO:0007669"/>
    <property type="project" value="UniProtKB-UniRule"/>
</dbReference>
<organism evidence="11 12">
    <name type="scientific">Cladonia borealis</name>
    <dbReference type="NCBI Taxonomy" id="184061"/>
    <lineage>
        <taxon>Eukaryota</taxon>
        <taxon>Fungi</taxon>
        <taxon>Dikarya</taxon>
        <taxon>Ascomycota</taxon>
        <taxon>Pezizomycotina</taxon>
        <taxon>Lecanoromycetes</taxon>
        <taxon>OSLEUM clade</taxon>
        <taxon>Lecanoromycetidae</taxon>
        <taxon>Lecanorales</taxon>
        <taxon>Lecanorineae</taxon>
        <taxon>Cladoniaceae</taxon>
        <taxon>Cladonia</taxon>
    </lineage>
</organism>
<reference evidence="11" key="1">
    <citation type="submission" date="2023-03" db="EMBL/GenBank/DDBJ databases">
        <title>Complete genome of Cladonia borealis.</title>
        <authorList>
            <person name="Park H."/>
        </authorList>
    </citation>
    <scope>NUCLEOTIDE SEQUENCE</scope>
    <source>
        <strain evidence="11">ANT050790</strain>
    </source>
</reference>
<dbReference type="SMART" id="SM00651">
    <property type="entry name" value="Sm"/>
    <property type="match status" value="1"/>
</dbReference>
<accession>A0AA39QUS2</accession>
<evidence type="ECO:0000256" key="3">
    <source>
        <dbReference type="ARBA" id="ARBA00022664"/>
    </source>
</evidence>
<keyword evidence="6 9" id="KW-0508">mRNA splicing</keyword>
<protein>
    <recommendedName>
        <fullName evidence="9">LSM2-LSM8 complex subunit LSM8</fullName>
    </recommendedName>
</protein>
<evidence type="ECO:0000256" key="6">
    <source>
        <dbReference type="ARBA" id="ARBA00023187"/>
    </source>
</evidence>
<keyword evidence="7 9" id="KW-0539">Nucleus</keyword>
<dbReference type="SUPFAM" id="SSF50182">
    <property type="entry name" value="Sm-like ribonucleoproteins"/>
    <property type="match status" value="1"/>
</dbReference>
<dbReference type="Pfam" id="PF01423">
    <property type="entry name" value="LSM"/>
    <property type="match status" value="1"/>
</dbReference>
<dbReference type="GO" id="GO:0003729">
    <property type="term" value="F:mRNA binding"/>
    <property type="evidence" value="ECO:0007669"/>
    <property type="project" value="TreeGrafter"/>
</dbReference>
<comment type="caution">
    <text evidence="11">The sequence shown here is derived from an EMBL/GenBank/DDBJ whole genome shotgun (WGS) entry which is preliminary data.</text>
</comment>
<dbReference type="EMBL" id="JAFEKC020000018">
    <property type="protein sequence ID" value="KAK0509632.1"/>
    <property type="molecule type" value="Genomic_DNA"/>
</dbReference>
<dbReference type="AlphaFoldDB" id="A0AA39QUS2"/>
<evidence type="ECO:0000256" key="1">
    <source>
        <dbReference type="ARBA" id="ARBA00004123"/>
    </source>
</evidence>
<keyword evidence="5 9" id="KW-0694">RNA-binding</keyword>
<dbReference type="FunFam" id="2.30.30.100:FF:000027">
    <property type="entry name" value="U6 snRNA-associated Sm-like protein LSm8"/>
    <property type="match status" value="1"/>
</dbReference>
<dbReference type="InterPro" id="IPR047575">
    <property type="entry name" value="Sm"/>
</dbReference>
<dbReference type="PROSITE" id="PS52002">
    <property type="entry name" value="SM"/>
    <property type="match status" value="1"/>
</dbReference>
<evidence type="ECO:0000313" key="11">
    <source>
        <dbReference type="EMBL" id="KAK0509632.1"/>
    </source>
</evidence>
<proteinExistence type="inferred from homology"/>
<dbReference type="GO" id="GO:0071011">
    <property type="term" value="C:precatalytic spliceosome"/>
    <property type="evidence" value="ECO:0007669"/>
    <property type="project" value="TreeGrafter"/>
</dbReference>
<dbReference type="PANTHER" id="PTHR15588:SF9">
    <property type="entry name" value="U6 SNRNA-ASSOCIATED SM-LIKE PROTEIN LSM8"/>
    <property type="match status" value="1"/>
</dbReference>
<dbReference type="Gene3D" id="2.30.30.100">
    <property type="match status" value="1"/>
</dbReference>
<dbReference type="InterPro" id="IPR010920">
    <property type="entry name" value="LSM_dom_sf"/>
</dbReference>
<keyword evidence="12" id="KW-1185">Reference proteome</keyword>
<evidence type="ECO:0000256" key="2">
    <source>
        <dbReference type="ARBA" id="ARBA00006850"/>
    </source>
</evidence>
<gene>
    <name evidence="9" type="primary">LSM8</name>
    <name evidence="11" type="ORF">JMJ35_008026</name>
</gene>
<dbReference type="PANTHER" id="PTHR15588">
    <property type="entry name" value="LSM1"/>
    <property type="match status" value="1"/>
</dbReference>
<evidence type="ECO:0000256" key="5">
    <source>
        <dbReference type="ARBA" id="ARBA00022884"/>
    </source>
</evidence>
<dbReference type="GO" id="GO:0046540">
    <property type="term" value="C:U4/U6 x U5 tri-snRNP complex"/>
    <property type="evidence" value="ECO:0007669"/>
    <property type="project" value="UniProtKB-UniRule"/>
</dbReference>
<comment type="similarity">
    <text evidence="2 9">Belongs to the snRNP Sm proteins family.</text>
</comment>
<sequence>MSLQPYIDNLEKVLVLTADGRTLTGTLLSCDQLTNLVLKDTIERVIRPHDDPEDSEEVPHGLYLIRGENVVICGLLDEQMDGEIDWAKVRGNVIGGIKHI</sequence>
<dbReference type="InterPro" id="IPR034103">
    <property type="entry name" value="Lsm8"/>
</dbReference>
<evidence type="ECO:0000259" key="10">
    <source>
        <dbReference type="PROSITE" id="PS52002"/>
    </source>
</evidence>
<keyword evidence="8 9" id="KW-0687">Ribonucleoprotein</keyword>
<comment type="subunit">
    <text evidence="9">LSm subunits form a heteromer with a doughnut shape.</text>
</comment>
<comment type="subcellular location">
    <subcellularLocation>
        <location evidence="1 9">Nucleus</location>
    </subcellularLocation>
</comment>
<evidence type="ECO:0000256" key="4">
    <source>
        <dbReference type="ARBA" id="ARBA00022728"/>
    </source>
</evidence>
<evidence type="ECO:0000256" key="9">
    <source>
        <dbReference type="RuleBase" id="RU365048"/>
    </source>
</evidence>
<evidence type="ECO:0000313" key="12">
    <source>
        <dbReference type="Proteomes" id="UP001166286"/>
    </source>
</evidence>
<dbReference type="InterPro" id="IPR001163">
    <property type="entry name" value="Sm_dom_euk/arc"/>
</dbReference>
<keyword evidence="3 9" id="KW-0507">mRNA processing</keyword>
<keyword evidence="4 9" id="KW-0747">Spliceosome</keyword>
<evidence type="ECO:0000256" key="8">
    <source>
        <dbReference type="ARBA" id="ARBA00023274"/>
    </source>
</evidence>
<name>A0AA39QUS2_9LECA</name>
<evidence type="ECO:0000256" key="7">
    <source>
        <dbReference type="ARBA" id="ARBA00023242"/>
    </source>
</evidence>
<comment type="function">
    <text evidence="9">Plays role in pre-mRNA splicing as component of the U4/U6-U5 tri-snRNP complex that is involved in spliceosome assembly, and as component of the precatalytic spliceosome (spliceosome B complex). The heptameric LSM2-8 complex binds specifically to the 3'-terminal U-tract of U6 snRNA.</text>
</comment>
<dbReference type="Proteomes" id="UP001166286">
    <property type="component" value="Unassembled WGS sequence"/>
</dbReference>
<dbReference type="InterPro" id="IPR044642">
    <property type="entry name" value="PTHR15588"/>
</dbReference>
<feature type="domain" description="Sm" evidence="10">
    <location>
        <begin position="1"/>
        <end position="79"/>
    </location>
</feature>
<dbReference type="GO" id="GO:0000398">
    <property type="term" value="P:mRNA splicing, via spliceosome"/>
    <property type="evidence" value="ECO:0007669"/>
    <property type="project" value="UniProtKB-UniRule"/>
</dbReference>